<dbReference type="InterPro" id="IPR001387">
    <property type="entry name" value="Cro/C1-type_HTH"/>
</dbReference>
<proteinExistence type="predicted"/>
<dbReference type="PANTHER" id="PTHR40275:SF1">
    <property type="entry name" value="SSL7038 PROTEIN"/>
    <property type="match status" value="1"/>
</dbReference>
<reference evidence="2" key="1">
    <citation type="submission" date="2018-06" db="EMBL/GenBank/DDBJ databases">
        <authorList>
            <person name="Zhirakovskaya E."/>
        </authorList>
    </citation>
    <scope>NUCLEOTIDE SEQUENCE</scope>
</reference>
<dbReference type="InterPro" id="IPR014057">
    <property type="entry name" value="HI1420"/>
</dbReference>
<evidence type="ECO:0000259" key="1">
    <source>
        <dbReference type="PROSITE" id="PS50943"/>
    </source>
</evidence>
<sequence length="97" mass="10771">MKTQIDIQPFTFAQGVESTEDMALYLSIFLEENDFEGLITGLRHIIKVKGISQTARLSGLSRQHLYRIIDGNSQPKLETIAKLFHALGLSLSVKPAA</sequence>
<accession>A0A3B0WRP4</accession>
<dbReference type="SUPFAM" id="SSF47413">
    <property type="entry name" value="lambda repressor-like DNA-binding domains"/>
    <property type="match status" value="1"/>
</dbReference>
<dbReference type="NCBIfam" id="TIGR02684">
    <property type="entry name" value="dnstrm_HI1420"/>
    <property type="match status" value="1"/>
</dbReference>
<dbReference type="Pfam" id="PF21716">
    <property type="entry name" value="dnstrm_HI1420"/>
    <property type="match status" value="1"/>
</dbReference>
<dbReference type="InterPro" id="IPR010982">
    <property type="entry name" value="Lambda_DNA-bd_dom_sf"/>
</dbReference>
<feature type="domain" description="HTH cro/C1-type" evidence="1">
    <location>
        <begin position="42"/>
        <end position="94"/>
    </location>
</feature>
<dbReference type="AlphaFoldDB" id="A0A3B0WRP4"/>
<protein>
    <recommendedName>
        <fullName evidence="1">HTH cro/C1-type domain-containing protein</fullName>
    </recommendedName>
</protein>
<gene>
    <name evidence="2" type="ORF">MNBD_GAMMA04-1851</name>
</gene>
<evidence type="ECO:0000313" key="2">
    <source>
        <dbReference type="EMBL" id="VAW46394.1"/>
    </source>
</evidence>
<name>A0A3B0WRP4_9ZZZZ</name>
<dbReference type="EMBL" id="UOFB01000137">
    <property type="protein sequence ID" value="VAW46394.1"/>
    <property type="molecule type" value="Genomic_DNA"/>
</dbReference>
<dbReference type="PANTHER" id="PTHR40275">
    <property type="entry name" value="SSL7038 PROTEIN"/>
    <property type="match status" value="1"/>
</dbReference>
<dbReference type="GO" id="GO:0003677">
    <property type="term" value="F:DNA binding"/>
    <property type="evidence" value="ECO:0007669"/>
    <property type="project" value="InterPro"/>
</dbReference>
<dbReference type="Gene3D" id="1.10.260.40">
    <property type="entry name" value="lambda repressor-like DNA-binding domains"/>
    <property type="match status" value="1"/>
</dbReference>
<dbReference type="CDD" id="cd00093">
    <property type="entry name" value="HTH_XRE"/>
    <property type="match status" value="1"/>
</dbReference>
<dbReference type="PROSITE" id="PS50943">
    <property type="entry name" value="HTH_CROC1"/>
    <property type="match status" value="1"/>
</dbReference>
<organism evidence="2">
    <name type="scientific">hydrothermal vent metagenome</name>
    <dbReference type="NCBI Taxonomy" id="652676"/>
    <lineage>
        <taxon>unclassified sequences</taxon>
        <taxon>metagenomes</taxon>
        <taxon>ecological metagenomes</taxon>
    </lineage>
</organism>